<evidence type="ECO:0000256" key="1">
    <source>
        <dbReference type="SAM" id="MobiDB-lite"/>
    </source>
</evidence>
<protein>
    <submittedName>
        <fullName evidence="2">Gram-negative bacterial tonB protein</fullName>
    </submittedName>
</protein>
<gene>
    <name evidence="2" type="ORF">NCTC9239_01691</name>
</gene>
<dbReference type="AlphaFoldDB" id="A0A4P1K7F1"/>
<proteinExistence type="predicted"/>
<dbReference type="EMBL" id="LR588407">
    <property type="protein sequence ID" value="VTO15299.1"/>
    <property type="molecule type" value="Genomic_DNA"/>
</dbReference>
<name>A0A4P1K7F1_9CAUL</name>
<organism evidence="2 3">
    <name type="scientific">Brevundimonas vancanneytii</name>
    <dbReference type="NCBI Taxonomy" id="1325724"/>
    <lineage>
        <taxon>Bacteria</taxon>
        <taxon>Pseudomonadati</taxon>
        <taxon>Pseudomonadota</taxon>
        <taxon>Alphaproteobacteria</taxon>
        <taxon>Caulobacterales</taxon>
        <taxon>Caulobacteraceae</taxon>
        <taxon>Brevundimonas</taxon>
    </lineage>
</organism>
<accession>A0A4P1K7F1</accession>
<feature type="compositionally biased region" description="Pro residues" evidence="1">
    <location>
        <begin position="251"/>
        <end position="262"/>
    </location>
</feature>
<dbReference type="RefSeq" id="WP_138141422.1">
    <property type="nucleotide sequence ID" value="NZ_LR588407.1"/>
</dbReference>
<evidence type="ECO:0000313" key="3">
    <source>
        <dbReference type="Proteomes" id="UP000309952"/>
    </source>
</evidence>
<reference evidence="2 3" key="1">
    <citation type="submission" date="2019-04" db="EMBL/GenBank/DDBJ databases">
        <authorList>
            <consortium name="Pathogen Informatics"/>
        </authorList>
    </citation>
    <scope>NUCLEOTIDE SEQUENCE [LARGE SCALE GENOMIC DNA]</scope>
    <source>
        <strain evidence="2 3">NCTC9239</strain>
    </source>
</reference>
<feature type="region of interest" description="Disordered" evidence="1">
    <location>
        <begin position="115"/>
        <end position="140"/>
    </location>
</feature>
<dbReference type="SUPFAM" id="SSF74653">
    <property type="entry name" value="TolA/TonB C-terminal domain"/>
    <property type="match status" value="1"/>
</dbReference>
<sequence>MILALTLATILGASSQAEQPHDPPVAWLTRPTPTPDDFPPFAAAMNISGWAEVNCLATAEGLPSACTAMRARPDGLGFAEAAVRVIQRARLTPAAPDISPEERVFKARVPFNSSPFSDAPPSPWSGPTPNAAQLESGRRYARRSVEPVARLRRHWRLDQMPPEMRRTTEGWIAELFGNLETERQRRALAAARVLAVRGLDAMPPKQPDDWTESWVSTVERGQSRSPSSRTDDRTASPFLRPLRLRANGRKPSPPLNSPEFPA</sequence>
<dbReference type="KEGG" id="bvy:NCTC9239_01691"/>
<dbReference type="Gene3D" id="3.30.1150.10">
    <property type="match status" value="1"/>
</dbReference>
<evidence type="ECO:0000313" key="2">
    <source>
        <dbReference type="EMBL" id="VTO15299.1"/>
    </source>
</evidence>
<feature type="region of interest" description="Disordered" evidence="1">
    <location>
        <begin position="201"/>
        <end position="262"/>
    </location>
</feature>
<keyword evidence="3" id="KW-1185">Reference proteome</keyword>
<dbReference type="Proteomes" id="UP000309952">
    <property type="component" value="Chromosome"/>
</dbReference>